<dbReference type="Gene3D" id="3.40.50.300">
    <property type="entry name" value="P-loop containing nucleotide triphosphate hydrolases"/>
    <property type="match status" value="1"/>
</dbReference>
<keyword evidence="2" id="KW-0813">Transport</keyword>
<dbReference type="PROSITE" id="PS50893">
    <property type="entry name" value="ABC_TRANSPORTER_2"/>
    <property type="match status" value="1"/>
</dbReference>
<dbReference type="RefSeq" id="WP_102844078.1">
    <property type="nucleotide sequence ID" value="NZ_PDZR01000013.1"/>
</dbReference>
<dbReference type="Pfam" id="PF00005">
    <property type="entry name" value="ABC_tran"/>
    <property type="match status" value="1"/>
</dbReference>
<dbReference type="Proteomes" id="UP000236286">
    <property type="component" value="Unassembled WGS sequence"/>
</dbReference>
<comment type="similarity">
    <text evidence="1">Belongs to the ABC transporter superfamily.</text>
</comment>
<dbReference type="GO" id="GO:0140359">
    <property type="term" value="F:ABC-type transporter activity"/>
    <property type="evidence" value="ECO:0007669"/>
    <property type="project" value="InterPro"/>
</dbReference>
<evidence type="ECO:0000313" key="7">
    <source>
        <dbReference type="Proteomes" id="UP000236286"/>
    </source>
</evidence>
<dbReference type="GO" id="GO:0005524">
    <property type="term" value="F:ATP binding"/>
    <property type="evidence" value="ECO:0007669"/>
    <property type="project" value="UniProtKB-KW"/>
</dbReference>
<dbReference type="SUPFAM" id="SSF52540">
    <property type="entry name" value="P-loop containing nucleoside triphosphate hydrolases"/>
    <property type="match status" value="1"/>
</dbReference>
<feature type="domain" description="ABC transporter" evidence="5">
    <location>
        <begin position="2"/>
        <end position="215"/>
    </location>
</feature>
<dbReference type="InterPro" id="IPR015860">
    <property type="entry name" value="ABC_transpr_TagH-like"/>
</dbReference>
<name>A0A2J7TG19_METSI</name>
<comment type="caution">
    <text evidence="6">The sequence shown here is derived from an EMBL/GenBank/DDBJ whole genome shotgun (WGS) entry which is preliminary data.</text>
</comment>
<organism evidence="6 7">
    <name type="scientific">Methylocella silvestris</name>
    <dbReference type="NCBI Taxonomy" id="199596"/>
    <lineage>
        <taxon>Bacteria</taxon>
        <taxon>Pseudomonadati</taxon>
        <taxon>Pseudomonadota</taxon>
        <taxon>Alphaproteobacteria</taxon>
        <taxon>Hyphomicrobiales</taxon>
        <taxon>Beijerinckiaceae</taxon>
        <taxon>Methylocella</taxon>
    </lineage>
</organism>
<dbReference type="SMART" id="SM00382">
    <property type="entry name" value="AAA"/>
    <property type="match status" value="1"/>
</dbReference>
<dbReference type="InterPro" id="IPR003439">
    <property type="entry name" value="ABC_transporter-like_ATP-bd"/>
</dbReference>
<evidence type="ECO:0000313" key="6">
    <source>
        <dbReference type="EMBL" id="PNG25724.1"/>
    </source>
</evidence>
<dbReference type="OrthoDB" id="9778870at2"/>
<dbReference type="InterPro" id="IPR050683">
    <property type="entry name" value="Bact_Polysacc_Export_ATP-bd"/>
</dbReference>
<proteinExistence type="inferred from homology"/>
<evidence type="ECO:0000259" key="5">
    <source>
        <dbReference type="PROSITE" id="PS50893"/>
    </source>
</evidence>
<keyword evidence="3" id="KW-0547">Nucleotide-binding</keyword>
<dbReference type="InterPro" id="IPR003593">
    <property type="entry name" value="AAA+_ATPase"/>
</dbReference>
<gene>
    <name evidence="6" type="ORF">CR492_11980</name>
</gene>
<dbReference type="PANTHER" id="PTHR46743">
    <property type="entry name" value="TEICHOIC ACIDS EXPORT ATP-BINDING PROTEIN TAGH"/>
    <property type="match status" value="1"/>
</dbReference>
<dbReference type="GO" id="GO:0016020">
    <property type="term" value="C:membrane"/>
    <property type="evidence" value="ECO:0007669"/>
    <property type="project" value="InterPro"/>
</dbReference>
<dbReference type="GO" id="GO:0016887">
    <property type="term" value="F:ATP hydrolysis activity"/>
    <property type="evidence" value="ECO:0007669"/>
    <property type="project" value="InterPro"/>
</dbReference>
<accession>A0A2J7TG19</accession>
<keyword evidence="4 6" id="KW-0067">ATP-binding</keyword>
<evidence type="ECO:0000256" key="3">
    <source>
        <dbReference type="ARBA" id="ARBA00022741"/>
    </source>
</evidence>
<evidence type="ECO:0000256" key="1">
    <source>
        <dbReference type="ARBA" id="ARBA00005417"/>
    </source>
</evidence>
<dbReference type="AlphaFoldDB" id="A0A2J7TG19"/>
<reference evidence="6 7" key="1">
    <citation type="submission" date="2017-10" db="EMBL/GenBank/DDBJ databases">
        <title>Genome announcement of Methylocella silvestris TVC from permafrost.</title>
        <authorList>
            <person name="Wang J."/>
            <person name="Geng K."/>
            <person name="Ul-Haque F."/>
            <person name="Crombie A.T."/>
            <person name="Street L.E."/>
            <person name="Wookey P.A."/>
            <person name="Murrell J.C."/>
            <person name="Pratscher J."/>
        </authorList>
    </citation>
    <scope>NUCLEOTIDE SEQUENCE [LARGE SCALE GENOMIC DNA]</scope>
    <source>
        <strain evidence="6 7">TVC</strain>
    </source>
</reference>
<evidence type="ECO:0000256" key="2">
    <source>
        <dbReference type="ARBA" id="ARBA00022448"/>
    </source>
</evidence>
<dbReference type="PANTHER" id="PTHR46743:SF2">
    <property type="entry name" value="TEICHOIC ACIDS EXPORT ATP-BINDING PROTEIN TAGH"/>
    <property type="match status" value="1"/>
</dbReference>
<dbReference type="CDD" id="cd03220">
    <property type="entry name" value="ABC_KpsT_Wzt"/>
    <property type="match status" value="1"/>
</dbReference>
<dbReference type="EMBL" id="PDZR01000013">
    <property type="protein sequence ID" value="PNG25724.1"/>
    <property type="molecule type" value="Genomic_DNA"/>
</dbReference>
<dbReference type="InterPro" id="IPR027417">
    <property type="entry name" value="P-loop_NTPase"/>
</dbReference>
<protein>
    <submittedName>
        <fullName evidence="6">ABC transporter ATP-binding protein</fullName>
    </submittedName>
</protein>
<sequence length="216" mass="24323">MIRLSGVTKIYKTENHRKVVLDHVTYTFDTRYSYGIFGHNGAGKSTLMRLIAGTELPNFGDIKRDVRVSWPLGFGGGFHPAMTGRENVKFVSRIYGANTRRVIEFVDYFAELGNYFDMPVGIYSSGMGARLAFGLSMAMDFECYLVDEITAVGDARFALRAKQAFDEKRGRSSMIMVSHDIGTIKAYCERGLVLHRGKLLAFGDLDDAIEFYRKVH</sequence>
<evidence type="ECO:0000256" key="4">
    <source>
        <dbReference type="ARBA" id="ARBA00022840"/>
    </source>
</evidence>